<keyword evidence="3" id="KW-1185">Reference proteome</keyword>
<dbReference type="SUPFAM" id="SSF51735">
    <property type="entry name" value="NAD(P)-binding Rossmann-fold domains"/>
    <property type="match status" value="1"/>
</dbReference>
<dbReference type="PANTHER" id="PTHR30525">
    <property type="entry name" value="1-DEOXY-D-XYLULOSE 5-PHOSPHATE REDUCTOISOMERASE"/>
    <property type="match status" value="1"/>
</dbReference>
<feature type="domain" description="1-deoxy-D-xylulose 5-phosphate reductoisomerase N-terminal" evidence="1">
    <location>
        <begin position="142"/>
        <end position="214"/>
    </location>
</feature>
<evidence type="ECO:0000259" key="1">
    <source>
        <dbReference type="Pfam" id="PF02670"/>
    </source>
</evidence>
<dbReference type="InterPro" id="IPR003821">
    <property type="entry name" value="DXP_reductoisomerase"/>
</dbReference>
<dbReference type="GO" id="GO:0051484">
    <property type="term" value="P:isopentenyl diphosphate biosynthetic process, methylerythritol 4-phosphate pathway involved in terpenoid biosynthetic process"/>
    <property type="evidence" value="ECO:0007669"/>
    <property type="project" value="TreeGrafter"/>
</dbReference>
<gene>
    <name evidence="2" type="ORF">HYC85_032302</name>
</gene>
<evidence type="ECO:0000313" key="2">
    <source>
        <dbReference type="EMBL" id="KAF5931429.1"/>
    </source>
</evidence>
<proteinExistence type="predicted"/>
<dbReference type="Pfam" id="PF02670">
    <property type="entry name" value="DXP_reductoisom"/>
    <property type="match status" value="1"/>
</dbReference>
<dbReference type="PANTHER" id="PTHR30525:SF0">
    <property type="entry name" value="1-DEOXY-D-XYLULOSE 5-PHOSPHATE REDUCTOISOMERASE, CHLOROPLASTIC"/>
    <property type="match status" value="1"/>
</dbReference>
<reference evidence="3" key="1">
    <citation type="journal article" date="2020" name="Nat. Commun.">
        <title>Genome assembly of wild tea tree DASZ reveals pedigree and selection history of tea varieties.</title>
        <authorList>
            <person name="Zhang W."/>
            <person name="Zhang Y."/>
            <person name="Qiu H."/>
            <person name="Guo Y."/>
            <person name="Wan H."/>
            <person name="Zhang X."/>
            <person name="Scossa F."/>
            <person name="Alseekh S."/>
            <person name="Zhang Q."/>
            <person name="Wang P."/>
            <person name="Xu L."/>
            <person name="Schmidt M.H."/>
            <person name="Jia X."/>
            <person name="Li D."/>
            <person name="Zhu A."/>
            <person name="Guo F."/>
            <person name="Chen W."/>
            <person name="Ni D."/>
            <person name="Usadel B."/>
            <person name="Fernie A.R."/>
            <person name="Wen W."/>
        </authorList>
    </citation>
    <scope>NUCLEOTIDE SEQUENCE [LARGE SCALE GENOMIC DNA]</scope>
    <source>
        <strain evidence="3">cv. G240</strain>
    </source>
</reference>
<dbReference type="GO" id="GO:0070402">
    <property type="term" value="F:NADPH binding"/>
    <property type="evidence" value="ECO:0007669"/>
    <property type="project" value="InterPro"/>
</dbReference>
<dbReference type="AlphaFoldDB" id="A0A7J7FT21"/>
<name>A0A7J7FT21_CAMSI</name>
<evidence type="ECO:0000313" key="3">
    <source>
        <dbReference type="Proteomes" id="UP000593564"/>
    </source>
</evidence>
<comment type="caution">
    <text evidence="2">The sequence shown here is derived from an EMBL/GenBank/DDBJ whole genome shotgun (WGS) entry which is preliminary data.</text>
</comment>
<dbReference type="EMBL" id="JACBKZ010000015">
    <property type="protein sequence ID" value="KAF5931429.1"/>
    <property type="molecule type" value="Genomic_DNA"/>
</dbReference>
<accession>A0A7J7FT21</accession>
<sequence>MAPHQRHTVNASRATVTIDNENLGVFTQNCLGNLGFENCTCEALCALAIKTVEHSGSLSKSIEEIRERLNVMKANIAGVNQDDLIPQVFLQDELSTLAEKVFNLLQPRWSDIVEYEGSEKAVLNRFRDIPDSLIIARARNLTLDIVAENPDKFRIVALATGSNVTLLADQVVKTFKPQLVVVRNESLVDVLKEALADVEDKLEFIPSEQGAIEIGFDDVRKHTCK</sequence>
<dbReference type="InterPro" id="IPR013512">
    <property type="entry name" value="DXP_reductoisomerase_N"/>
</dbReference>
<dbReference type="GO" id="GO:0030604">
    <property type="term" value="F:1-deoxy-D-xylulose-5-phosphate reductoisomerase activity"/>
    <property type="evidence" value="ECO:0007669"/>
    <property type="project" value="InterPro"/>
</dbReference>
<dbReference type="Proteomes" id="UP000593564">
    <property type="component" value="Unassembled WGS sequence"/>
</dbReference>
<organism evidence="2 3">
    <name type="scientific">Camellia sinensis</name>
    <name type="common">Tea plant</name>
    <name type="synonym">Thea sinensis</name>
    <dbReference type="NCBI Taxonomy" id="4442"/>
    <lineage>
        <taxon>Eukaryota</taxon>
        <taxon>Viridiplantae</taxon>
        <taxon>Streptophyta</taxon>
        <taxon>Embryophyta</taxon>
        <taxon>Tracheophyta</taxon>
        <taxon>Spermatophyta</taxon>
        <taxon>Magnoliopsida</taxon>
        <taxon>eudicotyledons</taxon>
        <taxon>Gunneridae</taxon>
        <taxon>Pentapetalae</taxon>
        <taxon>asterids</taxon>
        <taxon>Ericales</taxon>
        <taxon>Theaceae</taxon>
        <taxon>Camellia</taxon>
    </lineage>
</organism>
<dbReference type="GO" id="GO:0030145">
    <property type="term" value="F:manganese ion binding"/>
    <property type="evidence" value="ECO:0007669"/>
    <property type="project" value="TreeGrafter"/>
</dbReference>
<reference evidence="2 3" key="2">
    <citation type="submission" date="2020-07" db="EMBL/GenBank/DDBJ databases">
        <title>Genome assembly of wild tea tree DASZ reveals pedigree and selection history of tea varieties.</title>
        <authorList>
            <person name="Zhang W."/>
        </authorList>
    </citation>
    <scope>NUCLEOTIDE SEQUENCE [LARGE SCALE GENOMIC DNA]</scope>
    <source>
        <strain evidence="3">cv. G240</strain>
        <tissue evidence="2">Leaf</tissue>
    </source>
</reference>
<protein>
    <recommendedName>
        <fullName evidence="1">1-deoxy-D-xylulose 5-phosphate reductoisomerase N-terminal domain-containing protein</fullName>
    </recommendedName>
</protein>
<dbReference type="Gene3D" id="3.40.50.720">
    <property type="entry name" value="NAD(P)-binding Rossmann-like Domain"/>
    <property type="match status" value="1"/>
</dbReference>
<dbReference type="InterPro" id="IPR036291">
    <property type="entry name" value="NAD(P)-bd_dom_sf"/>
</dbReference>